<keyword evidence="3" id="KW-1185">Reference proteome</keyword>
<dbReference type="Proteomes" id="UP001495910">
    <property type="component" value="Unassembled WGS sequence"/>
</dbReference>
<dbReference type="PROSITE" id="PS51301">
    <property type="entry name" value="KILA_N"/>
    <property type="match status" value="1"/>
</dbReference>
<dbReference type="Pfam" id="PF03374">
    <property type="entry name" value="ANT"/>
    <property type="match status" value="1"/>
</dbReference>
<dbReference type="RefSeq" id="WP_342829038.1">
    <property type="nucleotide sequence ID" value="NZ_JBANDC010000005.1"/>
</dbReference>
<reference evidence="2 3" key="1">
    <citation type="submission" date="2024-02" db="EMBL/GenBank/DDBJ databases">
        <title>Draft genome sequence of Collimonas sp. strain H4R21, an effective mineral-weathering bacterial strain isolated from the beech rhizosphere.</title>
        <authorList>
            <person name="Morin E."/>
            <person name="Uroz S."/>
            <person name="Leveau J.H.J."/>
            <person name="Kumar R."/>
            <person name="Rey M.W."/>
            <person name="Pham J."/>
        </authorList>
    </citation>
    <scope>NUCLEOTIDE SEQUENCE [LARGE SCALE GENOMIC DNA]</scope>
    <source>
        <strain evidence="2 3">H4R21</strain>
    </source>
</reference>
<dbReference type="Pfam" id="PF04383">
    <property type="entry name" value="KilA-N"/>
    <property type="match status" value="1"/>
</dbReference>
<evidence type="ECO:0000259" key="1">
    <source>
        <dbReference type="PROSITE" id="PS51301"/>
    </source>
</evidence>
<evidence type="ECO:0000313" key="3">
    <source>
        <dbReference type="Proteomes" id="UP001495910"/>
    </source>
</evidence>
<protein>
    <submittedName>
        <fullName evidence="2">Phage antirepressor KilAC domain-containing protein</fullName>
    </submittedName>
</protein>
<dbReference type="EMBL" id="JBANDC010000005">
    <property type="protein sequence ID" value="MEM4987492.1"/>
    <property type="molecule type" value="Genomic_DNA"/>
</dbReference>
<dbReference type="InterPro" id="IPR005039">
    <property type="entry name" value="Ant_C"/>
</dbReference>
<gene>
    <name evidence="2" type="ORF">V8G57_08855</name>
</gene>
<name>A0ABU9PTZ7_9BURK</name>
<dbReference type="SMART" id="SM01252">
    <property type="entry name" value="KilA-N"/>
    <property type="match status" value="1"/>
</dbReference>
<organism evidence="2 3">
    <name type="scientific">Collimonas rhizosphaerae</name>
    <dbReference type="NCBI Taxonomy" id="3126357"/>
    <lineage>
        <taxon>Bacteria</taxon>
        <taxon>Pseudomonadati</taxon>
        <taxon>Pseudomonadota</taxon>
        <taxon>Betaproteobacteria</taxon>
        <taxon>Burkholderiales</taxon>
        <taxon>Oxalobacteraceae</taxon>
        <taxon>Collimonas</taxon>
    </lineage>
</organism>
<proteinExistence type="predicted"/>
<comment type="caution">
    <text evidence="2">The sequence shown here is derived from an EMBL/GenBank/DDBJ whole genome shotgun (WGS) entry which is preliminary data.</text>
</comment>
<sequence length="266" mass="29563">MHATTAKAKVPTLKQAALVHLNGVVSGDSSSIKILNVAIHQDRQGRYCLNDLHRAAGGEDRHTPFRFTRSEGFQALVSELTPELEFAPLESMRGGTSPGTYVCKELVYAYAMWISPTFHLKVIRTFDAAATILAPTTLAGALRLALAQAEQIEAQALRIAADGPKVEFAETICNTAGVCKMGQFAKTIGWGPNRFIERLRTDEVLMQNNLPFQKFIDRGYFRVIEKKPWTDSSGNEHPTFTTMVTGRGQEWLAKRYGRGRLEYEIS</sequence>
<evidence type="ECO:0000313" key="2">
    <source>
        <dbReference type="EMBL" id="MEM4987492.1"/>
    </source>
</evidence>
<accession>A0ABU9PTZ7</accession>
<dbReference type="InterPro" id="IPR017880">
    <property type="entry name" value="KilA_N"/>
</dbReference>
<feature type="domain" description="KilA-N" evidence="1">
    <location>
        <begin position="26"/>
        <end position="129"/>
    </location>
</feature>
<dbReference type="InterPro" id="IPR018004">
    <property type="entry name" value="KilA/APSES_HTH"/>
</dbReference>